<dbReference type="InterPro" id="IPR036249">
    <property type="entry name" value="Thioredoxin-like_sf"/>
</dbReference>
<organism evidence="2">
    <name type="scientific">marine metagenome</name>
    <dbReference type="NCBI Taxonomy" id="408172"/>
    <lineage>
        <taxon>unclassified sequences</taxon>
        <taxon>metagenomes</taxon>
        <taxon>ecological metagenomes</taxon>
    </lineage>
</organism>
<dbReference type="GO" id="GO:0016209">
    <property type="term" value="F:antioxidant activity"/>
    <property type="evidence" value="ECO:0007669"/>
    <property type="project" value="InterPro"/>
</dbReference>
<dbReference type="Pfam" id="PF00578">
    <property type="entry name" value="AhpC-TSA"/>
    <property type="match status" value="1"/>
</dbReference>
<dbReference type="InterPro" id="IPR047262">
    <property type="entry name" value="PRX-like1"/>
</dbReference>
<reference evidence="2" key="1">
    <citation type="submission" date="2018-05" db="EMBL/GenBank/DDBJ databases">
        <authorList>
            <person name="Lanie J.A."/>
            <person name="Ng W.-L."/>
            <person name="Kazmierczak K.M."/>
            <person name="Andrzejewski T.M."/>
            <person name="Davidsen T.M."/>
            <person name="Wayne K.J."/>
            <person name="Tettelin H."/>
            <person name="Glass J.I."/>
            <person name="Rusch D."/>
            <person name="Podicherti R."/>
            <person name="Tsui H.-C.T."/>
            <person name="Winkler M.E."/>
        </authorList>
    </citation>
    <scope>NUCLEOTIDE SEQUENCE</scope>
</reference>
<dbReference type="Gene3D" id="3.40.30.10">
    <property type="entry name" value="Glutaredoxin"/>
    <property type="match status" value="1"/>
</dbReference>
<evidence type="ECO:0000259" key="1">
    <source>
        <dbReference type="Pfam" id="PF00578"/>
    </source>
</evidence>
<dbReference type="AlphaFoldDB" id="A0A383A0Z6"/>
<accession>A0A383A0Z6</accession>
<dbReference type="SUPFAM" id="SSF52833">
    <property type="entry name" value="Thioredoxin-like"/>
    <property type="match status" value="1"/>
</dbReference>
<protein>
    <recommendedName>
        <fullName evidence="1">Alkyl hydroperoxide reductase subunit C/ Thiol specific antioxidant domain-containing protein</fullName>
    </recommendedName>
</protein>
<dbReference type="GO" id="GO:0016491">
    <property type="term" value="F:oxidoreductase activity"/>
    <property type="evidence" value="ECO:0007669"/>
    <property type="project" value="InterPro"/>
</dbReference>
<name>A0A383A0Z6_9ZZZZ</name>
<feature type="domain" description="Alkyl hydroperoxide reductase subunit C/ Thiol specific antioxidant" evidence="1">
    <location>
        <begin position="10"/>
        <end position="80"/>
    </location>
</feature>
<dbReference type="EMBL" id="UINC01188228">
    <property type="protein sequence ID" value="SVE01341.1"/>
    <property type="molecule type" value="Genomic_DNA"/>
</dbReference>
<evidence type="ECO:0000313" key="2">
    <source>
        <dbReference type="EMBL" id="SVE01341.1"/>
    </source>
</evidence>
<dbReference type="PANTHER" id="PTHR43640:SF1">
    <property type="entry name" value="THIOREDOXIN-DEPENDENT PEROXIREDOXIN"/>
    <property type="match status" value="1"/>
</dbReference>
<gene>
    <name evidence="2" type="ORF">METZ01_LOCUS454195</name>
</gene>
<sequence>MPVNTPELEIGRMAEDFNLLSVDDRKHTLQSLKGDKGTVIVFICNHCPYVIAIAERLSFEARELKKIGVNIIAIMSNNVENYPE</sequence>
<dbReference type="PANTHER" id="PTHR43640">
    <property type="entry name" value="OS07G0260300 PROTEIN"/>
    <property type="match status" value="1"/>
</dbReference>
<dbReference type="InterPro" id="IPR000866">
    <property type="entry name" value="AhpC/TSA"/>
</dbReference>
<proteinExistence type="predicted"/>
<feature type="non-terminal residue" evidence="2">
    <location>
        <position position="84"/>
    </location>
</feature>